<dbReference type="PANTHER" id="PTHR46399:SF10">
    <property type="entry name" value="RYANODINE RECEPTOR 1"/>
    <property type="match status" value="1"/>
</dbReference>
<dbReference type="GO" id="GO:0042383">
    <property type="term" value="C:sarcolemma"/>
    <property type="evidence" value="ECO:0007669"/>
    <property type="project" value="TreeGrafter"/>
</dbReference>
<reference evidence="2 3" key="1">
    <citation type="journal article" date="2020" name="G3 (Bethesda)">
        <title>Draft Genome of the Common Snapping Turtle, Chelydra serpentina, a Model for Phenotypic Plasticity in Reptiles.</title>
        <authorList>
            <person name="Das D."/>
            <person name="Singh S.K."/>
            <person name="Bierstedt J."/>
            <person name="Erickson A."/>
            <person name="Galli G.L.J."/>
            <person name="Crossley D.A. 2nd"/>
            <person name="Rhen T."/>
        </authorList>
    </citation>
    <scope>NUCLEOTIDE SEQUENCE [LARGE SCALE GENOMIC DNA]</scope>
    <source>
        <strain evidence="2">KW</strain>
    </source>
</reference>
<dbReference type="Gene3D" id="2.60.120.920">
    <property type="match status" value="1"/>
</dbReference>
<dbReference type="InterPro" id="IPR001870">
    <property type="entry name" value="B30.2/SPRY"/>
</dbReference>
<feature type="non-terminal residue" evidence="2">
    <location>
        <position position="1"/>
    </location>
</feature>
<dbReference type="SUPFAM" id="SSF49899">
    <property type="entry name" value="Concanavalin A-like lectins/glucanases"/>
    <property type="match status" value="1"/>
</dbReference>
<dbReference type="GO" id="GO:0034704">
    <property type="term" value="C:calcium channel complex"/>
    <property type="evidence" value="ECO:0007669"/>
    <property type="project" value="TreeGrafter"/>
</dbReference>
<dbReference type="GO" id="GO:0030018">
    <property type="term" value="C:Z disc"/>
    <property type="evidence" value="ECO:0007669"/>
    <property type="project" value="TreeGrafter"/>
</dbReference>
<dbReference type="GO" id="GO:0005790">
    <property type="term" value="C:smooth endoplasmic reticulum"/>
    <property type="evidence" value="ECO:0007669"/>
    <property type="project" value="TreeGrafter"/>
</dbReference>
<dbReference type="InterPro" id="IPR003877">
    <property type="entry name" value="SPRY_dom"/>
</dbReference>
<evidence type="ECO:0000259" key="1">
    <source>
        <dbReference type="PROSITE" id="PS50188"/>
    </source>
</evidence>
<evidence type="ECO:0000313" key="3">
    <source>
        <dbReference type="Proteomes" id="UP000765507"/>
    </source>
</evidence>
<dbReference type="Proteomes" id="UP000765507">
    <property type="component" value="Unassembled WGS sequence"/>
</dbReference>
<accession>A0A8T1SH34</accession>
<organism evidence="2 3">
    <name type="scientific">Chelydra serpentina</name>
    <name type="common">Snapping turtle</name>
    <name type="synonym">Testudo serpentina</name>
    <dbReference type="NCBI Taxonomy" id="8475"/>
    <lineage>
        <taxon>Eukaryota</taxon>
        <taxon>Metazoa</taxon>
        <taxon>Chordata</taxon>
        <taxon>Craniata</taxon>
        <taxon>Vertebrata</taxon>
        <taxon>Euteleostomi</taxon>
        <taxon>Archelosauria</taxon>
        <taxon>Testudinata</taxon>
        <taxon>Testudines</taxon>
        <taxon>Cryptodira</taxon>
        <taxon>Durocryptodira</taxon>
        <taxon>Americhelydia</taxon>
        <taxon>Chelydroidea</taxon>
        <taxon>Chelydridae</taxon>
        <taxon>Chelydra</taxon>
    </lineage>
</organism>
<keyword evidence="2" id="KW-0675">Receptor</keyword>
<comment type="caution">
    <text evidence="2">The sequence shown here is derived from an EMBL/GenBank/DDBJ whole genome shotgun (WGS) entry which is preliminary data.</text>
</comment>
<dbReference type="AlphaFoldDB" id="A0A8T1SH34"/>
<dbReference type="InterPro" id="IPR015925">
    <property type="entry name" value="Ryanodine_IP3_receptor"/>
</dbReference>
<dbReference type="InterPro" id="IPR048581">
    <property type="entry name" value="RYDR_Jsol"/>
</dbReference>
<dbReference type="InterPro" id="IPR035762">
    <property type="entry name" value="SPRY3_RyR"/>
</dbReference>
<dbReference type="FunFam" id="2.60.120.920:FF:000019">
    <property type="entry name" value="Ryanodine receptor 1 (skeletal)"/>
    <property type="match status" value="1"/>
</dbReference>
<dbReference type="GO" id="GO:0006941">
    <property type="term" value="P:striated muscle contraction"/>
    <property type="evidence" value="ECO:0007669"/>
    <property type="project" value="TreeGrafter"/>
</dbReference>
<dbReference type="OrthoDB" id="300855at2759"/>
<proteinExistence type="predicted"/>
<protein>
    <submittedName>
        <fullName evidence="2">Ryanodine receptor 1</fullName>
    </submittedName>
</protein>
<gene>
    <name evidence="2" type="ORF">G0U57_008448</name>
</gene>
<sequence length="330" mass="37303">DDRDDPEIIMNTTTYYHSVRIFAGQEPTCVWVGWVTPDYHQHDMTFDLSKVRTVTVTMGDDQGHIHDSIKRSNCYLVWGGEFVSSAQQTRVSTVDLVLGCLVDLATGLMTFTANGKEINTFYQVEPNTKLFPAVFVLPTSQNVVQFELGKMKNIMPLSAAMFHSERKNPEPQCPPRLIIQMLTPVTWSRVPNEFLAVETARISDRHGWMVECGDPLVMMALHIPEESRCIDILELSEQLALLTFQHHTLQLYCAVCALGNNRVAHALCSHVDESQLLYAIESPHLPGPLRSGYYDLLMSMHLESAKRGRLTMNSEFIVPMTDATKSIRLF</sequence>
<dbReference type="InterPro" id="IPR013320">
    <property type="entry name" value="ConA-like_dom_sf"/>
</dbReference>
<dbReference type="InterPro" id="IPR043136">
    <property type="entry name" value="B30.2/SPRY_sf"/>
</dbReference>
<feature type="non-terminal residue" evidence="2">
    <location>
        <position position="330"/>
    </location>
</feature>
<feature type="domain" description="B30.2/SPRY" evidence="1">
    <location>
        <begin position="1"/>
        <end position="153"/>
    </location>
</feature>
<dbReference type="EMBL" id="JAHGAV010000225">
    <property type="protein sequence ID" value="KAG6928168.1"/>
    <property type="molecule type" value="Genomic_DNA"/>
</dbReference>
<dbReference type="GO" id="GO:0014808">
    <property type="term" value="P:release of sequestered calcium ion into cytosol by sarcoplasmic reticulum"/>
    <property type="evidence" value="ECO:0007669"/>
    <property type="project" value="TreeGrafter"/>
</dbReference>
<evidence type="ECO:0000313" key="2">
    <source>
        <dbReference type="EMBL" id="KAG6928168.1"/>
    </source>
</evidence>
<name>A0A8T1SH34_CHESE</name>
<dbReference type="Pfam" id="PF21119">
    <property type="entry name" value="RYDR_Jsol"/>
    <property type="match status" value="1"/>
</dbReference>
<dbReference type="GO" id="GO:0033017">
    <property type="term" value="C:sarcoplasmic reticulum membrane"/>
    <property type="evidence" value="ECO:0007669"/>
    <property type="project" value="TreeGrafter"/>
</dbReference>
<keyword evidence="3" id="KW-1185">Reference proteome</keyword>
<dbReference type="PANTHER" id="PTHR46399">
    <property type="entry name" value="B30.2/SPRY DOMAIN-CONTAINING PROTEIN"/>
    <property type="match status" value="1"/>
</dbReference>
<dbReference type="GO" id="GO:0005219">
    <property type="term" value="F:ryanodine-sensitive calcium-release channel activity"/>
    <property type="evidence" value="ECO:0007669"/>
    <property type="project" value="TreeGrafter"/>
</dbReference>
<dbReference type="PROSITE" id="PS50188">
    <property type="entry name" value="B302_SPRY"/>
    <property type="match status" value="1"/>
</dbReference>
<dbReference type="CDD" id="cd12879">
    <property type="entry name" value="SPRY3_RyR"/>
    <property type="match status" value="1"/>
</dbReference>
<dbReference type="Pfam" id="PF00622">
    <property type="entry name" value="SPRY"/>
    <property type="match status" value="1"/>
</dbReference>
<dbReference type="SMART" id="SM00449">
    <property type="entry name" value="SPRY"/>
    <property type="match status" value="1"/>
</dbReference>